<sequence length="421" mass="48206">MKAPIIQERFVNLVDLKDTFIPSCFEGRNWEKLLSDLPRVCEPLIREFYANFVLREHEINCWIRGKEFTRDVDDIDEVLGFDGLDDHDFTHYKDRMLSLESVQSHIGGVREGRCLNTNAFPADMRCLTVIMMFNLYLVKKLTTINNARAIFLMELKQKTYINISAHIFYTIVDGTRSTSRAKLIFPNLLMKIFRRKGIEIPQDISLLTTPSAINKLRITRIRVCLPGDKEEGDQEEGEAIETETEAIGQPSCSRGRGKRSRASSSSEVPPNAFQIILERINGLREVQNEHSNRLAALQDQMNSLSAKLDSFNTQPTGPRDWISLVSRDWKAARCCTRVKRAEMNLRLDLTGSSRLTSRQKLNRHASCCTIGQKFQSGRSVSSRLEFATQSSRKAKPPTSSVLEKLTLRIPNTHQYIYPLYR</sequence>
<feature type="compositionally biased region" description="Low complexity" evidence="2">
    <location>
        <begin position="245"/>
        <end position="254"/>
    </location>
</feature>
<evidence type="ECO:0000313" key="5">
    <source>
        <dbReference type="Proteomes" id="UP001459277"/>
    </source>
</evidence>
<dbReference type="EMBL" id="JAZDWU010000004">
    <property type="protein sequence ID" value="KAL0004650.1"/>
    <property type="molecule type" value="Genomic_DNA"/>
</dbReference>
<gene>
    <name evidence="4" type="ORF">SO802_012211</name>
</gene>
<organism evidence="4 5">
    <name type="scientific">Lithocarpus litseifolius</name>
    <dbReference type="NCBI Taxonomy" id="425828"/>
    <lineage>
        <taxon>Eukaryota</taxon>
        <taxon>Viridiplantae</taxon>
        <taxon>Streptophyta</taxon>
        <taxon>Embryophyta</taxon>
        <taxon>Tracheophyta</taxon>
        <taxon>Spermatophyta</taxon>
        <taxon>Magnoliopsida</taxon>
        <taxon>eudicotyledons</taxon>
        <taxon>Gunneridae</taxon>
        <taxon>Pentapetalae</taxon>
        <taxon>rosids</taxon>
        <taxon>fabids</taxon>
        <taxon>Fagales</taxon>
        <taxon>Fagaceae</taxon>
        <taxon>Lithocarpus</taxon>
    </lineage>
</organism>
<evidence type="ECO:0000256" key="1">
    <source>
        <dbReference type="SAM" id="Coils"/>
    </source>
</evidence>
<feature type="compositionally biased region" description="Acidic residues" evidence="2">
    <location>
        <begin position="230"/>
        <end position="244"/>
    </location>
</feature>
<accession>A0AAW2D253</accession>
<proteinExistence type="predicted"/>
<name>A0AAW2D253_9ROSI</name>
<feature type="domain" description="Putative plant transposon protein" evidence="3">
    <location>
        <begin position="27"/>
        <end position="198"/>
    </location>
</feature>
<dbReference type="Proteomes" id="UP001459277">
    <property type="component" value="Unassembled WGS sequence"/>
</dbReference>
<keyword evidence="1" id="KW-0175">Coiled coil</keyword>
<dbReference type="AlphaFoldDB" id="A0AAW2D253"/>
<comment type="caution">
    <text evidence="4">The sequence shown here is derived from an EMBL/GenBank/DDBJ whole genome shotgun (WGS) entry which is preliminary data.</text>
</comment>
<evidence type="ECO:0000259" key="3">
    <source>
        <dbReference type="Pfam" id="PF20167"/>
    </source>
</evidence>
<reference evidence="4 5" key="1">
    <citation type="submission" date="2024-01" db="EMBL/GenBank/DDBJ databases">
        <title>A telomere-to-telomere, gap-free genome of sweet tea (Lithocarpus litseifolius).</title>
        <authorList>
            <person name="Zhou J."/>
        </authorList>
    </citation>
    <scope>NUCLEOTIDE SEQUENCE [LARGE SCALE GENOMIC DNA]</scope>
    <source>
        <strain evidence="4">Zhou-2022a</strain>
        <tissue evidence="4">Leaf</tissue>
    </source>
</reference>
<keyword evidence="5" id="KW-1185">Reference proteome</keyword>
<dbReference type="InterPro" id="IPR046796">
    <property type="entry name" value="Transposase_32_dom"/>
</dbReference>
<evidence type="ECO:0000256" key="2">
    <source>
        <dbReference type="SAM" id="MobiDB-lite"/>
    </source>
</evidence>
<protein>
    <recommendedName>
        <fullName evidence="3">Putative plant transposon protein domain-containing protein</fullName>
    </recommendedName>
</protein>
<feature type="region of interest" description="Disordered" evidence="2">
    <location>
        <begin position="229"/>
        <end position="267"/>
    </location>
</feature>
<evidence type="ECO:0000313" key="4">
    <source>
        <dbReference type="EMBL" id="KAL0004650.1"/>
    </source>
</evidence>
<dbReference type="Pfam" id="PF20167">
    <property type="entry name" value="Transposase_32"/>
    <property type="match status" value="1"/>
</dbReference>
<feature type="coiled-coil region" evidence="1">
    <location>
        <begin position="280"/>
        <end position="314"/>
    </location>
</feature>